<dbReference type="RefSeq" id="WP_088860354.1">
    <property type="nucleotide sequence ID" value="NZ_CP022115.1"/>
</dbReference>
<reference evidence="3" key="2">
    <citation type="submission" date="2017-06" db="EMBL/GenBank/DDBJ databases">
        <title>Whole genome sequence of Laribacter hongkongensis LHGZ1.</title>
        <authorList>
            <person name="Chen D."/>
            <person name="Wu H."/>
            <person name="Chen J."/>
        </authorList>
    </citation>
    <scope>NUCLEOTIDE SEQUENCE [LARGE SCALE GENOMIC DNA]</scope>
    <source>
        <strain evidence="3">LHGZ1</strain>
    </source>
</reference>
<dbReference type="Proteomes" id="UP001200247">
    <property type="component" value="Unassembled WGS sequence"/>
</dbReference>
<dbReference type="OrthoDB" id="8561189at2"/>
<organism evidence="1 3">
    <name type="scientific">Laribacter hongkongensis</name>
    <dbReference type="NCBI Taxonomy" id="168471"/>
    <lineage>
        <taxon>Bacteria</taxon>
        <taxon>Pseudomonadati</taxon>
        <taxon>Pseudomonadota</taxon>
        <taxon>Betaproteobacteria</taxon>
        <taxon>Neisseriales</taxon>
        <taxon>Aquaspirillaceae</taxon>
        <taxon>Laribacter</taxon>
    </lineage>
</organism>
<evidence type="ECO:0000313" key="4">
    <source>
        <dbReference type="Proteomes" id="UP001200247"/>
    </source>
</evidence>
<protein>
    <recommendedName>
        <fullName evidence="5">PIN domain-containing protein</fullName>
    </recommendedName>
</protein>
<evidence type="ECO:0000313" key="2">
    <source>
        <dbReference type="EMBL" id="MCG9025415.1"/>
    </source>
</evidence>
<reference evidence="1" key="3">
    <citation type="submission" date="2017-06" db="EMBL/GenBank/DDBJ databases">
        <authorList>
            <person name="Kim H.J."/>
            <person name="Triplett B.A."/>
        </authorList>
    </citation>
    <scope>NUCLEOTIDE SEQUENCE</scope>
    <source>
        <strain evidence="1">HLGZ1</strain>
    </source>
</reference>
<reference evidence="1" key="1">
    <citation type="journal article" date="2017" name="J. Antimicrob. Chemother.">
        <title>Emergence and genomic analysis of MDR Laribacter hongkongensis strain HLGZ1 from Guangzhou, China.</title>
        <authorList>
            <person name="Wu H.K."/>
            <person name="Chen J.H."/>
            <person name="Yang L."/>
            <person name="Li A.R."/>
            <person name="Su D.H."/>
            <person name="Lin Y.P."/>
            <person name="Chen D.Q."/>
        </authorList>
    </citation>
    <scope>NUCLEOTIDE SEQUENCE</scope>
    <source>
        <strain evidence="1">HLGZ1</strain>
    </source>
</reference>
<evidence type="ECO:0000313" key="3">
    <source>
        <dbReference type="Proteomes" id="UP000197424"/>
    </source>
</evidence>
<dbReference type="Proteomes" id="UP000197424">
    <property type="component" value="Chromosome"/>
</dbReference>
<name>A0A248LI34_9NEIS</name>
<evidence type="ECO:0000313" key="1">
    <source>
        <dbReference type="EMBL" id="ASJ23853.1"/>
    </source>
</evidence>
<reference evidence="2 4" key="4">
    <citation type="submission" date="2021-10" db="EMBL/GenBank/DDBJ databases">
        <title>Whole-genome sequencing analysis of Laribacter hongkongensis: virulence gene profiles, carbohydrate-active enzyme prediction, and antimicrobial resistance characterization.</title>
        <authorList>
            <person name="Yuan P."/>
            <person name="Zhan Y."/>
            <person name="Chen D."/>
        </authorList>
    </citation>
    <scope>NUCLEOTIDE SEQUENCE [LARGE SCALE GENOMIC DNA]</scope>
    <source>
        <strain evidence="2 4">W67</strain>
    </source>
</reference>
<dbReference type="EMBL" id="JAJAXM010000007">
    <property type="protein sequence ID" value="MCG9025415.1"/>
    <property type="molecule type" value="Genomic_DNA"/>
</dbReference>
<accession>A0A248LI34</accession>
<proteinExistence type="predicted"/>
<evidence type="ECO:0008006" key="5">
    <source>
        <dbReference type="Google" id="ProtNLM"/>
    </source>
</evidence>
<dbReference type="EMBL" id="CP022115">
    <property type="protein sequence ID" value="ASJ23853.1"/>
    <property type="molecule type" value="Genomic_DNA"/>
</dbReference>
<sequence>MPKIRVFADTNVILESFRTGCWTAISNHFAIETVEKCVEETLTGNPGDPRHVAVPPADLKAGLAGQHPVIRKELATLVLEHPQCSTLDDGEKHLFAWLFANKLLPSQVIVVTTADKAALVASNGLGWLDCMTSLEDLARKAGVGRVNLDALALQYREDWLSSIKTKIKLGIIP</sequence>
<gene>
    <name evidence="2" type="ORF">LH440_05780</name>
    <name evidence="1" type="ORF">LHGZ1_1022</name>
</gene>
<dbReference type="AlphaFoldDB" id="A0A248LI34"/>